<proteinExistence type="predicted"/>
<dbReference type="Proteomes" id="UP000824533">
    <property type="component" value="Linkage Group LG22"/>
</dbReference>
<evidence type="ECO:0000313" key="2">
    <source>
        <dbReference type="Proteomes" id="UP000824533"/>
    </source>
</evidence>
<keyword evidence="2" id="KW-1185">Reference proteome</keyword>
<protein>
    <submittedName>
        <fullName evidence="1">Uncharacterized protein</fullName>
    </submittedName>
</protein>
<organism evidence="1 2">
    <name type="scientific">Dendrolimus kikuchii</name>
    <dbReference type="NCBI Taxonomy" id="765133"/>
    <lineage>
        <taxon>Eukaryota</taxon>
        <taxon>Metazoa</taxon>
        <taxon>Ecdysozoa</taxon>
        <taxon>Arthropoda</taxon>
        <taxon>Hexapoda</taxon>
        <taxon>Insecta</taxon>
        <taxon>Pterygota</taxon>
        <taxon>Neoptera</taxon>
        <taxon>Endopterygota</taxon>
        <taxon>Lepidoptera</taxon>
        <taxon>Glossata</taxon>
        <taxon>Ditrysia</taxon>
        <taxon>Bombycoidea</taxon>
        <taxon>Lasiocampidae</taxon>
        <taxon>Dendrolimus</taxon>
    </lineage>
</organism>
<evidence type="ECO:0000313" key="1">
    <source>
        <dbReference type="EMBL" id="KAJ0172251.1"/>
    </source>
</evidence>
<accession>A0ACC1CLD1</accession>
<gene>
    <name evidence="1" type="ORF">K1T71_012224</name>
</gene>
<comment type="caution">
    <text evidence="1">The sequence shown here is derived from an EMBL/GenBank/DDBJ whole genome shotgun (WGS) entry which is preliminary data.</text>
</comment>
<sequence length="166" mass="18749">MYVLSYGYFLSDEVAVVNAANELLDKIILKQLHLMEEKMCCELMIESSINNGSFQLAKSRYIMGQSSVSMTRLPTECSAEFEASTLCEDIIEDGTKQLKVIKNSGGITVNPMRWFGVLVPQNLHKAQSIFQNSINYVVECANIQLKILENLKNIEILKKYISSIKD</sequence>
<name>A0ACC1CLD1_9NEOP</name>
<reference evidence="1 2" key="1">
    <citation type="journal article" date="2021" name="Front. Genet.">
        <title>Chromosome-Level Genome Assembly Reveals Significant Gene Expansion in the Toll and IMD Signaling Pathways of Dendrolimus kikuchii.</title>
        <authorList>
            <person name="Zhou J."/>
            <person name="Wu P."/>
            <person name="Xiong Z."/>
            <person name="Liu N."/>
            <person name="Zhao N."/>
            <person name="Ji M."/>
            <person name="Qiu Y."/>
            <person name="Yang B."/>
        </authorList>
    </citation>
    <scope>NUCLEOTIDE SEQUENCE [LARGE SCALE GENOMIC DNA]</scope>
    <source>
        <strain evidence="1">Ann1</strain>
    </source>
</reference>
<dbReference type="EMBL" id="CM034408">
    <property type="protein sequence ID" value="KAJ0172251.1"/>
    <property type="molecule type" value="Genomic_DNA"/>
</dbReference>